<evidence type="ECO:0000256" key="1">
    <source>
        <dbReference type="ARBA" id="ARBA00006601"/>
    </source>
</evidence>
<dbReference type="Proteomes" id="UP000246351">
    <property type="component" value="Unassembled WGS sequence"/>
</dbReference>
<evidence type="ECO:0000259" key="2">
    <source>
        <dbReference type="Pfam" id="PF03721"/>
    </source>
</evidence>
<feature type="non-terminal residue" evidence="3">
    <location>
        <position position="1"/>
    </location>
</feature>
<protein>
    <submittedName>
        <fullName evidence="3">UDP-N-acetyl-D-mannosamine dehydrogenase</fullName>
    </submittedName>
</protein>
<feature type="domain" description="UDP-glucose/GDP-mannose dehydrogenase N-terminal" evidence="2">
    <location>
        <begin position="2"/>
        <end position="54"/>
    </location>
</feature>
<sequence length="80" mass="9021">MDDHVKPLLEEHGFTIGEDLYLVHCPERVLPGKILEELIHNNRIIGGITPACIEAGKRVYSTFVKGEMIETNARTMSKLM</sequence>
<dbReference type="GO" id="GO:0051287">
    <property type="term" value="F:NAD binding"/>
    <property type="evidence" value="ECO:0007669"/>
    <property type="project" value="InterPro"/>
</dbReference>
<dbReference type="InterPro" id="IPR001732">
    <property type="entry name" value="UDP-Glc/GDP-Man_DH_N"/>
</dbReference>
<feature type="non-terminal residue" evidence="3">
    <location>
        <position position="80"/>
    </location>
</feature>
<name>A0A317Z2R3_STAPS</name>
<dbReference type="Gene3D" id="3.40.50.720">
    <property type="entry name" value="NAD(P)-binding Rossmann-like Domain"/>
    <property type="match status" value="1"/>
</dbReference>
<dbReference type="GO" id="GO:0000271">
    <property type="term" value="P:polysaccharide biosynthetic process"/>
    <property type="evidence" value="ECO:0007669"/>
    <property type="project" value="InterPro"/>
</dbReference>
<accession>A0A317Z2R3</accession>
<gene>
    <name evidence="3" type="ORF">DD924_18945</name>
</gene>
<dbReference type="InterPro" id="IPR028359">
    <property type="entry name" value="UDP_ManNAc/GlcNAc_DH"/>
</dbReference>
<organism evidence="3 4">
    <name type="scientific">Staphylococcus pseudintermedius</name>
    <dbReference type="NCBI Taxonomy" id="283734"/>
    <lineage>
        <taxon>Bacteria</taxon>
        <taxon>Bacillati</taxon>
        <taxon>Bacillota</taxon>
        <taxon>Bacilli</taxon>
        <taxon>Bacillales</taxon>
        <taxon>Staphylococcaceae</taxon>
        <taxon>Staphylococcus</taxon>
        <taxon>Staphylococcus intermedius group</taxon>
    </lineage>
</organism>
<evidence type="ECO:0000313" key="4">
    <source>
        <dbReference type="Proteomes" id="UP000246351"/>
    </source>
</evidence>
<dbReference type="Pfam" id="PF03721">
    <property type="entry name" value="UDPG_MGDP_dh_N"/>
    <property type="match status" value="1"/>
</dbReference>
<dbReference type="GO" id="GO:0016628">
    <property type="term" value="F:oxidoreductase activity, acting on the CH-CH group of donors, NAD or NADP as acceptor"/>
    <property type="evidence" value="ECO:0007669"/>
    <property type="project" value="InterPro"/>
</dbReference>
<dbReference type="InterPro" id="IPR036291">
    <property type="entry name" value="NAD(P)-bd_dom_sf"/>
</dbReference>
<proteinExistence type="inferred from homology"/>
<comment type="similarity">
    <text evidence="1">Belongs to the UDP-glucose/GDP-mannose dehydrogenase family.</text>
</comment>
<dbReference type="AlphaFoldDB" id="A0A317Z2R3"/>
<evidence type="ECO:0000313" key="3">
    <source>
        <dbReference type="EMBL" id="PWZ93765.1"/>
    </source>
</evidence>
<dbReference type="PANTHER" id="PTHR43491:SF2">
    <property type="entry name" value="UDP-N-ACETYL-D-MANNOSAMINE DEHYDROGENASE"/>
    <property type="match status" value="1"/>
</dbReference>
<dbReference type="EMBL" id="QEIV01002330">
    <property type="protein sequence ID" value="PWZ93765.1"/>
    <property type="molecule type" value="Genomic_DNA"/>
</dbReference>
<dbReference type="SUPFAM" id="SSF51735">
    <property type="entry name" value="NAD(P)-binding Rossmann-fold domains"/>
    <property type="match status" value="1"/>
</dbReference>
<reference evidence="3 4" key="1">
    <citation type="journal article" date="2018" name="Vet. Microbiol.">
        <title>Clonal diversity and geographic distribution of methicillin-resistant Staphylococcus pseudintermedius from Australian animals: Discovery of novel sequence types.</title>
        <authorList>
            <person name="Worthing K.A."/>
            <person name="Abraham S."/>
            <person name="Coombs G.W."/>
            <person name="Pang S."/>
            <person name="Saputra S."/>
            <person name="Jordan D."/>
            <person name="Trott D.J."/>
            <person name="Norris J.M."/>
        </authorList>
    </citation>
    <scope>NUCLEOTIDE SEQUENCE [LARGE SCALE GENOMIC DNA]</scope>
    <source>
        <strain evidence="3 4">ST71 3</strain>
    </source>
</reference>
<dbReference type="PANTHER" id="PTHR43491">
    <property type="entry name" value="UDP-N-ACETYL-D-MANNOSAMINE DEHYDROGENASE"/>
    <property type="match status" value="1"/>
</dbReference>
<dbReference type="GO" id="GO:0016616">
    <property type="term" value="F:oxidoreductase activity, acting on the CH-OH group of donors, NAD or NADP as acceptor"/>
    <property type="evidence" value="ECO:0007669"/>
    <property type="project" value="InterPro"/>
</dbReference>
<comment type="caution">
    <text evidence="3">The sequence shown here is derived from an EMBL/GenBank/DDBJ whole genome shotgun (WGS) entry which is preliminary data.</text>
</comment>